<reference evidence="1 2" key="1">
    <citation type="submission" date="2018-05" db="EMBL/GenBank/DDBJ databases">
        <title>Complete genome sequence of Flagellimonas aquimarina ECD12 isolated from seaweed Ecklonia cava.</title>
        <authorList>
            <person name="Choi S."/>
            <person name="Seong C."/>
        </authorList>
    </citation>
    <scope>NUCLEOTIDE SEQUENCE [LARGE SCALE GENOMIC DNA]</scope>
    <source>
        <strain evidence="1 2">ECD12</strain>
    </source>
</reference>
<evidence type="ECO:0008006" key="3">
    <source>
        <dbReference type="Google" id="ProtNLM"/>
    </source>
</evidence>
<dbReference type="RefSeq" id="WP_133248431.1">
    <property type="nucleotide sequence ID" value="NZ_QGEG01000002.1"/>
</dbReference>
<keyword evidence="2" id="KW-1185">Reference proteome</keyword>
<protein>
    <recommendedName>
        <fullName evidence="3">Outer membrane protein beta-barrel domain-containing protein</fullName>
    </recommendedName>
</protein>
<dbReference type="AlphaFoldDB" id="A0A316KWY7"/>
<dbReference type="OrthoDB" id="921445at2"/>
<dbReference type="EMBL" id="QGEG01000002">
    <property type="protein sequence ID" value="PWL38091.1"/>
    <property type="molecule type" value="Genomic_DNA"/>
</dbReference>
<evidence type="ECO:0000313" key="2">
    <source>
        <dbReference type="Proteomes" id="UP000245762"/>
    </source>
</evidence>
<sequence length="405" mass="46891">MKSYITSVICMFFLYLPILNAQNIEVKLVDGTSLKGIAKYGGWVKTPAEIEIKSDEETAIYKPSQILEFDIDDDRYLSKTVDLNITKQDIQNLSDFKELKSVRKQVFLKVIVQGNANLYTYRDNRTHYFVEKGGKIIELIRLIRSTKSPFNKYVGQLNILFSDCQKLSKNENVQFNKTSLKRAIIAYNKCQSGESSFIEKKYPIQFSLYAIGGYKLTSYGIDNGSFYGNYQIENESNGTPAYGIGFDINILQRTKKLQFYAEFLLQNYKFEAFYRNQRLPEQYIDYFLDVDVSYLEINGLVRYNFGNDLNSTRFFVNAGFNEAVQVSDKSEEYSNSVFFEAENRREREPLNGDIVTNRITFLLGAGLRYKFVSGEIRYGFNPRFSDFPTISKTDNLNFLLAFKVL</sequence>
<proteinExistence type="predicted"/>
<evidence type="ECO:0000313" key="1">
    <source>
        <dbReference type="EMBL" id="PWL38091.1"/>
    </source>
</evidence>
<comment type="caution">
    <text evidence="1">The sequence shown here is derived from an EMBL/GenBank/DDBJ whole genome shotgun (WGS) entry which is preliminary data.</text>
</comment>
<name>A0A316KWY7_9FLAO</name>
<accession>A0A316KWY7</accession>
<dbReference type="Proteomes" id="UP000245762">
    <property type="component" value="Unassembled WGS sequence"/>
</dbReference>
<organism evidence="1 2">
    <name type="scientific">Flagellimonas aquimarina</name>
    <dbReference type="NCBI Taxonomy" id="2201895"/>
    <lineage>
        <taxon>Bacteria</taxon>
        <taxon>Pseudomonadati</taxon>
        <taxon>Bacteroidota</taxon>
        <taxon>Flavobacteriia</taxon>
        <taxon>Flavobacteriales</taxon>
        <taxon>Flavobacteriaceae</taxon>
        <taxon>Flagellimonas</taxon>
    </lineage>
</organism>
<gene>
    <name evidence="1" type="ORF">DKG77_07305</name>
</gene>